<dbReference type="Gene3D" id="3.30.565.10">
    <property type="entry name" value="Histidine kinase-like ATPase, C-terminal domain"/>
    <property type="match status" value="1"/>
</dbReference>
<evidence type="ECO:0000256" key="3">
    <source>
        <dbReference type="ARBA" id="ARBA00012438"/>
    </source>
</evidence>
<reference evidence="13 14" key="2">
    <citation type="submission" date="2020-08" db="EMBL/GenBank/DDBJ databases">
        <title>Adhaeribacter dokdonensis sp. nov., isolated from the rhizosphere of Elymus tsukushiensis, a plant native to the Dokdo Islands, Republic of Korea.</title>
        <authorList>
            <person name="Ghim S.Y."/>
        </authorList>
    </citation>
    <scope>NUCLEOTIDE SEQUENCE [LARGE SCALE GENOMIC DNA]</scope>
    <source>
        <strain evidence="13 14">KUDC8001</strain>
    </source>
</reference>
<dbReference type="CDD" id="cd06225">
    <property type="entry name" value="HAMP"/>
    <property type="match status" value="1"/>
</dbReference>
<dbReference type="SUPFAM" id="SSF55785">
    <property type="entry name" value="PYP-like sensor domain (PAS domain)"/>
    <property type="match status" value="1"/>
</dbReference>
<keyword evidence="8" id="KW-0067">ATP-binding</keyword>
<evidence type="ECO:0000256" key="4">
    <source>
        <dbReference type="ARBA" id="ARBA00022553"/>
    </source>
</evidence>
<dbReference type="PANTHER" id="PTHR43065">
    <property type="entry name" value="SENSOR HISTIDINE KINASE"/>
    <property type="match status" value="1"/>
</dbReference>
<comment type="subcellular location">
    <subcellularLocation>
        <location evidence="2">Membrane</location>
    </subcellularLocation>
</comment>
<dbReference type="Gene3D" id="6.10.340.10">
    <property type="match status" value="1"/>
</dbReference>
<keyword evidence="10" id="KW-0812">Transmembrane</keyword>
<evidence type="ECO:0000256" key="10">
    <source>
        <dbReference type="SAM" id="Phobius"/>
    </source>
</evidence>
<feature type="domain" description="Histidine kinase" evidence="11">
    <location>
        <begin position="226"/>
        <end position="435"/>
    </location>
</feature>
<evidence type="ECO:0000313" key="13">
    <source>
        <dbReference type="EMBL" id="QMU30044.1"/>
    </source>
</evidence>
<feature type="transmembrane region" description="Helical" evidence="10">
    <location>
        <begin position="32"/>
        <end position="51"/>
    </location>
</feature>
<dbReference type="PROSITE" id="PS50885">
    <property type="entry name" value="HAMP"/>
    <property type="match status" value="1"/>
</dbReference>
<keyword evidence="14" id="KW-1185">Reference proteome</keyword>
<reference evidence="13 14" key="1">
    <citation type="submission" date="2020-06" db="EMBL/GenBank/DDBJ databases">
        <authorList>
            <person name="Hwang Y.J."/>
        </authorList>
    </citation>
    <scope>NUCLEOTIDE SEQUENCE [LARGE SCALE GENOMIC DNA]</scope>
    <source>
        <strain evidence="13 14">KUDC8001</strain>
    </source>
</reference>
<keyword evidence="10" id="KW-1133">Transmembrane helix</keyword>
<evidence type="ECO:0000256" key="5">
    <source>
        <dbReference type="ARBA" id="ARBA00022679"/>
    </source>
</evidence>
<dbReference type="SMART" id="SM00387">
    <property type="entry name" value="HATPase_c"/>
    <property type="match status" value="1"/>
</dbReference>
<dbReference type="InterPro" id="IPR004358">
    <property type="entry name" value="Sig_transdc_His_kin-like_C"/>
</dbReference>
<keyword evidence="5" id="KW-0808">Transferase</keyword>
<proteinExistence type="predicted"/>
<dbReference type="InterPro" id="IPR003660">
    <property type="entry name" value="HAMP_dom"/>
</dbReference>
<dbReference type="Gene3D" id="3.30.450.20">
    <property type="entry name" value="PAS domain"/>
    <property type="match status" value="1"/>
</dbReference>
<dbReference type="Pfam" id="PF00672">
    <property type="entry name" value="HAMP"/>
    <property type="match status" value="1"/>
</dbReference>
<evidence type="ECO:0000256" key="7">
    <source>
        <dbReference type="ARBA" id="ARBA00022777"/>
    </source>
</evidence>
<evidence type="ECO:0000313" key="14">
    <source>
        <dbReference type="Proteomes" id="UP000514509"/>
    </source>
</evidence>
<dbReference type="InterPro" id="IPR005467">
    <property type="entry name" value="His_kinase_dom"/>
</dbReference>
<dbReference type="Pfam" id="PF13188">
    <property type="entry name" value="PAS_8"/>
    <property type="match status" value="1"/>
</dbReference>
<gene>
    <name evidence="13" type="ORF">HUW48_19330</name>
</gene>
<evidence type="ECO:0000259" key="12">
    <source>
        <dbReference type="PROSITE" id="PS50885"/>
    </source>
</evidence>
<dbReference type="PROSITE" id="PS50109">
    <property type="entry name" value="HIS_KIN"/>
    <property type="match status" value="1"/>
</dbReference>
<dbReference type="Pfam" id="PF02518">
    <property type="entry name" value="HATPase_c"/>
    <property type="match status" value="1"/>
</dbReference>
<name>A0A7L7LBG2_9BACT</name>
<evidence type="ECO:0000256" key="8">
    <source>
        <dbReference type="ARBA" id="ARBA00022840"/>
    </source>
</evidence>
<evidence type="ECO:0000256" key="6">
    <source>
        <dbReference type="ARBA" id="ARBA00022741"/>
    </source>
</evidence>
<evidence type="ECO:0000256" key="1">
    <source>
        <dbReference type="ARBA" id="ARBA00000085"/>
    </source>
</evidence>
<dbReference type="RefSeq" id="WP_182412502.1">
    <property type="nucleotide sequence ID" value="NZ_CP055153.1"/>
</dbReference>
<keyword evidence="9" id="KW-0902">Two-component regulatory system</keyword>
<dbReference type="InterPro" id="IPR003594">
    <property type="entry name" value="HATPase_dom"/>
</dbReference>
<accession>A0A7L7LBG2</accession>
<keyword evidence="7" id="KW-0418">Kinase</keyword>
<evidence type="ECO:0000256" key="2">
    <source>
        <dbReference type="ARBA" id="ARBA00004370"/>
    </source>
</evidence>
<keyword evidence="6" id="KW-0547">Nucleotide-binding</keyword>
<dbReference type="EC" id="2.7.13.3" evidence="3"/>
<protein>
    <recommendedName>
        <fullName evidence="3">histidine kinase</fullName>
        <ecNumber evidence="3">2.7.13.3</ecNumber>
    </recommendedName>
</protein>
<dbReference type="SMART" id="SM00091">
    <property type="entry name" value="PAS"/>
    <property type="match status" value="1"/>
</dbReference>
<sequence>MTLRTRFILFAVLIHAVMALIAARLLTTDKVWFVATEALIIVSIFVTINIYRSFVRPLDIISAGIESIRSKDFTVKFLPVGQREVDQLVEVYNTMIDQLRQERTLQAEKHYLLEQLLLASPSGIILLDFDQNIENINPAASRWLNVNLADCKGKPLWVLSNQWGTDLADLTEGQSKLFNVNGIRLFKSQKAHFVDRGFPHYFILIEELTEELVRQEKVAYEKIIRMMSHEVNNSIGAINSILQSFKHYTPQLEIDLQPDYENALQICIDRNTQLANFMGKFAGLVRLPLPTKQTLDLHALLQHAYYLMRPLAEERHIAWIWDLAPEPIVIQADEQQLEQIVINIIKNAFEAMEQDGKLTIITIAQPPTLHIENNGPGIPPEVRQQLFSPFFSTKKNGQGIGLMLIRDILMNHGFPFSLETIADHRTVFTIRFSKM</sequence>
<dbReference type="SUPFAM" id="SSF55874">
    <property type="entry name" value="ATPase domain of HSP90 chaperone/DNA topoisomerase II/histidine kinase"/>
    <property type="match status" value="1"/>
</dbReference>
<dbReference type="InterPro" id="IPR035965">
    <property type="entry name" value="PAS-like_dom_sf"/>
</dbReference>
<dbReference type="Proteomes" id="UP000514509">
    <property type="component" value="Chromosome"/>
</dbReference>
<dbReference type="GO" id="GO:0016020">
    <property type="term" value="C:membrane"/>
    <property type="evidence" value="ECO:0007669"/>
    <property type="project" value="UniProtKB-SubCell"/>
</dbReference>
<dbReference type="InterPro" id="IPR000014">
    <property type="entry name" value="PAS"/>
</dbReference>
<organism evidence="13 14">
    <name type="scientific">Adhaeribacter radiodurans</name>
    <dbReference type="NCBI Taxonomy" id="2745197"/>
    <lineage>
        <taxon>Bacteria</taxon>
        <taxon>Pseudomonadati</taxon>
        <taxon>Bacteroidota</taxon>
        <taxon>Cytophagia</taxon>
        <taxon>Cytophagales</taxon>
        <taxon>Hymenobacteraceae</taxon>
        <taxon>Adhaeribacter</taxon>
    </lineage>
</organism>
<feature type="transmembrane region" description="Helical" evidence="10">
    <location>
        <begin position="7"/>
        <end position="26"/>
    </location>
</feature>
<dbReference type="EMBL" id="CP055153">
    <property type="protein sequence ID" value="QMU30044.1"/>
    <property type="molecule type" value="Genomic_DNA"/>
</dbReference>
<feature type="domain" description="HAMP" evidence="12">
    <location>
        <begin position="52"/>
        <end position="104"/>
    </location>
</feature>
<dbReference type="PRINTS" id="PR00344">
    <property type="entry name" value="BCTRLSENSOR"/>
</dbReference>
<dbReference type="GO" id="GO:0004673">
    <property type="term" value="F:protein histidine kinase activity"/>
    <property type="evidence" value="ECO:0007669"/>
    <property type="project" value="UniProtKB-EC"/>
</dbReference>
<dbReference type="PANTHER" id="PTHR43065:SF10">
    <property type="entry name" value="PEROXIDE STRESS-ACTIVATED HISTIDINE KINASE MAK3"/>
    <property type="match status" value="1"/>
</dbReference>
<comment type="catalytic activity">
    <reaction evidence="1">
        <text>ATP + protein L-histidine = ADP + protein N-phospho-L-histidine.</text>
        <dbReference type="EC" id="2.7.13.3"/>
    </reaction>
</comment>
<keyword evidence="10" id="KW-0472">Membrane</keyword>
<dbReference type="SMART" id="SM00304">
    <property type="entry name" value="HAMP"/>
    <property type="match status" value="1"/>
</dbReference>
<dbReference type="GO" id="GO:0000160">
    <property type="term" value="P:phosphorelay signal transduction system"/>
    <property type="evidence" value="ECO:0007669"/>
    <property type="project" value="UniProtKB-KW"/>
</dbReference>
<dbReference type="KEGG" id="add:HUW48_19330"/>
<keyword evidence="4" id="KW-0597">Phosphoprotein</keyword>
<dbReference type="InterPro" id="IPR036890">
    <property type="entry name" value="HATPase_C_sf"/>
</dbReference>
<evidence type="ECO:0000256" key="9">
    <source>
        <dbReference type="ARBA" id="ARBA00023012"/>
    </source>
</evidence>
<dbReference type="GO" id="GO:0005524">
    <property type="term" value="F:ATP binding"/>
    <property type="evidence" value="ECO:0007669"/>
    <property type="project" value="UniProtKB-KW"/>
</dbReference>
<dbReference type="AlphaFoldDB" id="A0A7L7LBG2"/>
<evidence type="ECO:0000259" key="11">
    <source>
        <dbReference type="PROSITE" id="PS50109"/>
    </source>
</evidence>